<proteinExistence type="predicted"/>
<protein>
    <submittedName>
        <fullName evidence="1">Uncharacterized protein</fullName>
    </submittedName>
</protein>
<gene>
    <name evidence="1" type="ORF">SDC9_146740</name>
</gene>
<dbReference type="AlphaFoldDB" id="A0A645EEJ4"/>
<organism evidence="1">
    <name type="scientific">bioreactor metagenome</name>
    <dbReference type="NCBI Taxonomy" id="1076179"/>
    <lineage>
        <taxon>unclassified sequences</taxon>
        <taxon>metagenomes</taxon>
        <taxon>ecological metagenomes</taxon>
    </lineage>
</organism>
<sequence>MTGIALAYGANQAPGIGMFGICKKGGGGCDLHHLPQIQNHDSVADELHNPQVMTDEQIGQREFLLQFLEQIDDLRLH</sequence>
<evidence type="ECO:0000313" key="1">
    <source>
        <dbReference type="EMBL" id="MPM99548.1"/>
    </source>
</evidence>
<reference evidence="1" key="1">
    <citation type="submission" date="2019-08" db="EMBL/GenBank/DDBJ databases">
        <authorList>
            <person name="Kucharzyk K."/>
            <person name="Murdoch R.W."/>
            <person name="Higgins S."/>
            <person name="Loffler F."/>
        </authorList>
    </citation>
    <scope>NUCLEOTIDE SEQUENCE</scope>
</reference>
<comment type="caution">
    <text evidence="1">The sequence shown here is derived from an EMBL/GenBank/DDBJ whole genome shotgun (WGS) entry which is preliminary data.</text>
</comment>
<accession>A0A645EEJ4</accession>
<dbReference type="AntiFam" id="ANF00095">
    <property type="entry name" value="Shadow ORF (opposite ABC transporters)"/>
</dbReference>
<name>A0A645EEJ4_9ZZZZ</name>
<dbReference type="EMBL" id="VSSQ01045635">
    <property type="protein sequence ID" value="MPM99548.1"/>
    <property type="molecule type" value="Genomic_DNA"/>
</dbReference>